<dbReference type="InterPro" id="IPR018294">
    <property type="entry name" value="ISPD_synthase_CS"/>
</dbReference>
<evidence type="ECO:0000313" key="9">
    <source>
        <dbReference type="EMBL" id="MFA9950177.1"/>
    </source>
</evidence>
<dbReference type="HAMAP" id="MF_00108">
    <property type="entry name" value="IspD"/>
    <property type="match status" value="1"/>
</dbReference>
<keyword evidence="5 7" id="KW-0548">Nucleotidyltransferase</keyword>
<proteinExistence type="inferred from homology"/>
<keyword evidence="10" id="KW-1185">Reference proteome</keyword>
<dbReference type="EC" id="2.7.7.60" evidence="7"/>
<comment type="caution">
    <text evidence="9">The sequence shown here is derived from an EMBL/GenBank/DDBJ whole genome shotgun (WGS) entry which is preliminary data.</text>
</comment>
<evidence type="ECO:0000256" key="3">
    <source>
        <dbReference type="ARBA" id="ARBA00009789"/>
    </source>
</evidence>
<dbReference type="CDD" id="cd02516">
    <property type="entry name" value="CDP-ME_synthetase"/>
    <property type="match status" value="1"/>
</dbReference>
<comment type="pathway">
    <text evidence="2 7">Isoprenoid biosynthesis; isopentenyl diphosphate biosynthesis via DXP pathway; isopentenyl diphosphate from 1-deoxy-D-xylulose 5-phosphate: step 2/6.</text>
</comment>
<evidence type="ECO:0000256" key="2">
    <source>
        <dbReference type="ARBA" id="ARBA00004787"/>
    </source>
</evidence>
<evidence type="ECO:0000256" key="6">
    <source>
        <dbReference type="ARBA" id="ARBA00023229"/>
    </source>
</evidence>
<comment type="similarity">
    <text evidence="3 7">Belongs to the IspD/TarI cytidylyltransferase family. IspD subfamily.</text>
</comment>
<dbReference type="RefSeq" id="WP_418891248.1">
    <property type="nucleotide sequence ID" value="NZ_JBEUWX010000002.1"/>
</dbReference>
<dbReference type="InterPro" id="IPR050088">
    <property type="entry name" value="IspD/TarI_cytidylyltransf_bact"/>
</dbReference>
<feature type="site" description="Positions MEP for the nucleophilic attack" evidence="7">
    <location>
        <position position="264"/>
    </location>
</feature>
<feature type="site" description="Positions MEP for the nucleophilic attack" evidence="7">
    <location>
        <position position="211"/>
    </location>
</feature>
<evidence type="ECO:0000256" key="4">
    <source>
        <dbReference type="ARBA" id="ARBA00022679"/>
    </source>
</evidence>
<dbReference type="EMBL" id="JBEUWX010000002">
    <property type="protein sequence ID" value="MFA9950177.1"/>
    <property type="molecule type" value="Genomic_DNA"/>
</dbReference>
<gene>
    <name evidence="7" type="primary">ispD</name>
    <name evidence="9" type="ORF">ABCS64_07575</name>
</gene>
<dbReference type="Proteomes" id="UP001574673">
    <property type="component" value="Unassembled WGS sequence"/>
</dbReference>
<evidence type="ECO:0000256" key="5">
    <source>
        <dbReference type="ARBA" id="ARBA00022695"/>
    </source>
</evidence>
<dbReference type="Gene3D" id="3.90.550.10">
    <property type="entry name" value="Spore Coat Polysaccharide Biosynthesis Protein SpsA, Chain A"/>
    <property type="match status" value="1"/>
</dbReference>
<feature type="site" description="Transition state stabilizer" evidence="7">
    <location>
        <position position="46"/>
    </location>
</feature>
<keyword evidence="4 7" id="KW-0808">Transferase</keyword>
<dbReference type="PROSITE" id="PS01295">
    <property type="entry name" value="ISPD"/>
    <property type="match status" value="1"/>
</dbReference>
<evidence type="ECO:0000256" key="8">
    <source>
        <dbReference type="SAM" id="MobiDB-lite"/>
    </source>
</evidence>
<dbReference type="InterPro" id="IPR029044">
    <property type="entry name" value="Nucleotide-diphossugar_trans"/>
</dbReference>
<comment type="function">
    <text evidence="7">Catalyzes the formation of 4-diphosphocytidyl-2-C-methyl-D-erythritol from CTP and 2-C-methyl-D-erythritol 4-phosphate (MEP).</text>
</comment>
<comment type="catalytic activity">
    <reaction evidence="1 7">
        <text>2-C-methyl-D-erythritol 4-phosphate + CTP + H(+) = 4-CDP-2-C-methyl-D-erythritol + diphosphate</text>
        <dbReference type="Rhea" id="RHEA:13429"/>
        <dbReference type="ChEBI" id="CHEBI:15378"/>
        <dbReference type="ChEBI" id="CHEBI:33019"/>
        <dbReference type="ChEBI" id="CHEBI:37563"/>
        <dbReference type="ChEBI" id="CHEBI:57823"/>
        <dbReference type="ChEBI" id="CHEBI:58262"/>
        <dbReference type="EC" id="2.7.7.60"/>
    </reaction>
</comment>
<feature type="region of interest" description="Disordered" evidence="8">
    <location>
        <begin position="1"/>
        <end position="21"/>
    </location>
</feature>
<accession>A0ABV4UG77</accession>
<evidence type="ECO:0000256" key="1">
    <source>
        <dbReference type="ARBA" id="ARBA00001282"/>
    </source>
</evidence>
<keyword evidence="6 7" id="KW-0414">Isoprene biosynthesis</keyword>
<dbReference type="PANTHER" id="PTHR32125:SF4">
    <property type="entry name" value="2-C-METHYL-D-ERYTHRITOL 4-PHOSPHATE CYTIDYLYLTRANSFERASE, CHLOROPLASTIC"/>
    <property type="match status" value="1"/>
</dbReference>
<dbReference type="InterPro" id="IPR001228">
    <property type="entry name" value="IspD"/>
</dbReference>
<dbReference type="PANTHER" id="PTHR32125">
    <property type="entry name" value="2-C-METHYL-D-ERYTHRITOL 4-PHOSPHATE CYTIDYLYLTRANSFERASE, CHLOROPLASTIC"/>
    <property type="match status" value="1"/>
</dbReference>
<evidence type="ECO:0000313" key="10">
    <source>
        <dbReference type="Proteomes" id="UP001574673"/>
    </source>
</evidence>
<feature type="compositionally biased region" description="Low complexity" evidence="8">
    <location>
        <begin position="1"/>
        <end position="10"/>
    </location>
</feature>
<dbReference type="Pfam" id="PF01128">
    <property type="entry name" value="IspD"/>
    <property type="match status" value="2"/>
</dbReference>
<dbReference type="SUPFAM" id="SSF53448">
    <property type="entry name" value="Nucleotide-diphospho-sugar transferases"/>
    <property type="match status" value="1"/>
</dbReference>
<name>A0ABV4UG77_9RHOO</name>
<protein>
    <recommendedName>
        <fullName evidence="7">2-C-methyl-D-erythritol 4-phosphate cytidylyltransferase</fullName>
        <ecNumber evidence="7">2.7.7.60</ecNumber>
    </recommendedName>
    <alternativeName>
        <fullName evidence="7">4-diphosphocytidyl-2C-methyl-D-erythritol synthase</fullName>
    </alternativeName>
    <alternativeName>
        <fullName evidence="7">MEP cytidylyltransferase</fullName>
        <shortName evidence="7">MCT</shortName>
    </alternativeName>
</protein>
<feature type="site" description="Transition state stabilizer" evidence="7">
    <location>
        <position position="39"/>
    </location>
</feature>
<evidence type="ECO:0000256" key="7">
    <source>
        <dbReference type="HAMAP-Rule" id="MF_00108"/>
    </source>
</evidence>
<dbReference type="InterPro" id="IPR034683">
    <property type="entry name" value="IspD/TarI"/>
</dbReference>
<dbReference type="GO" id="GO:0050518">
    <property type="term" value="F:2-C-methyl-D-erythritol 4-phosphate cytidylyltransferase activity"/>
    <property type="evidence" value="ECO:0007669"/>
    <property type="project" value="UniProtKB-EC"/>
</dbReference>
<sequence>MSSPSRFRPGGRSDSRSDVQADARPRHFALVPAAGNGVRLGSQTPKQYLPLAGRPMIWHALSVLCRQTRIAQVYVVLSAGDAWWAGYDWSSLGDTLRPVFCGGATRAESVVNGLAAMAGELAEDDWVLVHDAARPCLSPILLDALLNALADDPVGGLLALPVADTLKRAHAEAGSLAGVADLGGQPNQAAPRRCNMPHGAQAPRVAATVTRDGLWQAQTPQMFRYGLLRTALAAAPRGVTDEASALEMAGYQPRLVPSELRNFKVTYPADLALAELILAGSR</sequence>
<reference evidence="10" key="1">
    <citation type="submission" date="2024-06" db="EMBL/GenBank/DDBJ databases">
        <title>Radixoralia hellwigii gen. nov., sp nov., isolated from a root canal in the human oral cavity.</title>
        <authorList>
            <person name="Bartsch S."/>
            <person name="Wittmer A."/>
            <person name="Schulz A.-K."/>
            <person name="Neumann-Schaal M."/>
            <person name="Wolf J."/>
            <person name="Gronow S."/>
            <person name="Tennert C."/>
            <person name="Haecker G."/>
            <person name="Cieplik F."/>
            <person name="Al-Ahmad A."/>
        </authorList>
    </citation>
    <scope>NUCLEOTIDE SEQUENCE [LARGE SCALE GENOMIC DNA]</scope>
    <source>
        <strain evidence="10">Wk13</strain>
    </source>
</reference>
<feature type="compositionally biased region" description="Basic and acidic residues" evidence="8">
    <location>
        <begin position="11"/>
        <end position="21"/>
    </location>
</feature>
<organism evidence="9 10">
    <name type="scientific">Dentiradicibacter hellwigii</name>
    <dbReference type="NCBI Taxonomy" id="3149053"/>
    <lineage>
        <taxon>Bacteria</taxon>
        <taxon>Pseudomonadati</taxon>
        <taxon>Pseudomonadota</taxon>
        <taxon>Betaproteobacteria</taxon>
        <taxon>Rhodocyclales</taxon>
        <taxon>Rhodocyclaceae</taxon>
        <taxon>Dentiradicibacter</taxon>
    </lineage>
</organism>